<accession>A0ACA9LDY8</accession>
<sequence length="544" mass="62698">MSLNLENFLLKDIKSLFNDPNYSNVVIQVGRHPDTNSFNAHSLILRARSSYFRSALKTNNGQVSTLNLPDISPRVFEYILNGTINLNETSLRSIYFEMLIASSDLNLTDLIDHLQAHLLTNDTEWIHTNLLKLLYLTFTHPLYSSLSKYCQNTFNTQFTQIFSSPEFLNLDEQFLINIIERNDLQIDEIVIWEAVIRWGIGKLPSLSEDVKEWTNKDFIKLRRVVKNLLPHIRFFNISGLDHRAKIRPFKKILEKELREEIKDFFFARIQPTKFQQLPPRIIEDLSNENHNQINNQLINNLASVNVPLCTTNSILIGEKGFAKISSWIDKKQPAYSYTPAEIPYDFKLLYRGSRDGVTNVKKFHERCGNQGATVIIVKIAESTRVLGGYNPKDWLNENVWGKRMFSFIFSMENDRDDGNNGRDAGNDDNDTNNASNSSSHDIVARVKLAKFAILNSQKNPGFSSDLRWFSGTCTPKSYDKPIHDDKVFSLTDFEVFKVEKKSNDYGNSRKRTRVTRIEDEEDELDFDLDEGDYGGDNAGKRFKS</sequence>
<dbReference type="EMBL" id="CAJVPW010003494">
    <property type="protein sequence ID" value="CAG8524955.1"/>
    <property type="molecule type" value="Genomic_DNA"/>
</dbReference>
<reference evidence="1" key="1">
    <citation type="submission" date="2021-06" db="EMBL/GenBank/DDBJ databases">
        <authorList>
            <person name="Kallberg Y."/>
            <person name="Tangrot J."/>
            <person name="Rosling A."/>
        </authorList>
    </citation>
    <scope>NUCLEOTIDE SEQUENCE</scope>
    <source>
        <strain evidence="1">28 12/20/2015</strain>
    </source>
</reference>
<keyword evidence="2" id="KW-1185">Reference proteome</keyword>
<evidence type="ECO:0000313" key="2">
    <source>
        <dbReference type="Proteomes" id="UP000789366"/>
    </source>
</evidence>
<comment type="caution">
    <text evidence="1">The sequence shown here is derived from an EMBL/GenBank/DDBJ whole genome shotgun (WGS) entry which is preliminary data.</text>
</comment>
<gene>
    <name evidence="1" type="ORF">SPELUC_LOCUS4105</name>
</gene>
<name>A0ACA9LDY8_9GLOM</name>
<dbReference type="Proteomes" id="UP000789366">
    <property type="component" value="Unassembled WGS sequence"/>
</dbReference>
<protein>
    <submittedName>
        <fullName evidence="1">13024_t:CDS:1</fullName>
    </submittedName>
</protein>
<evidence type="ECO:0000313" key="1">
    <source>
        <dbReference type="EMBL" id="CAG8524955.1"/>
    </source>
</evidence>
<proteinExistence type="predicted"/>
<organism evidence="1 2">
    <name type="scientific">Cetraspora pellucida</name>
    <dbReference type="NCBI Taxonomy" id="1433469"/>
    <lineage>
        <taxon>Eukaryota</taxon>
        <taxon>Fungi</taxon>
        <taxon>Fungi incertae sedis</taxon>
        <taxon>Mucoromycota</taxon>
        <taxon>Glomeromycotina</taxon>
        <taxon>Glomeromycetes</taxon>
        <taxon>Diversisporales</taxon>
        <taxon>Gigasporaceae</taxon>
        <taxon>Cetraspora</taxon>
    </lineage>
</organism>